<dbReference type="AlphaFoldDB" id="A0AAW2ENF9"/>
<evidence type="ECO:0000256" key="1">
    <source>
        <dbReference type="SAM" id="MobiDB-lite"/>
    </source>
</evidence>
<protein>
    <recommendedName>
        <fullName evidence="4">LAGLIDADG homing endonuclease</fullName>
    </recommendedName>
</protein>
<reference evidence="2 3" key="1">
    <citation type="submission" date="2023-03" db="EMBL/GenBank/DDBJ databases">
        <title>High recombination rates correlate with genetic variation in Cardiocondyla obscurior ants.</title>
        <authorList>
            <person name="Errbii M."/>
        </authorList>
    </citation>
    <scope>NUCLEOTIDE SEQUENCE [LARGE SCALE GENOMIC DNA]</scope>
    <source>
        <strain evidence="2">Alpha-2009</strain>
        <tissue evidence="2">Whole body</tissue>
    </source>
</reference>
<evidence type="ECO:0008006" key="4">
    <source>
        <dbReference type="Google" id="ProtNLM"/>
    </source>
</evidence>
<gene>
    <name evidence="2" type="ORF">PUN28_016965</name>
</gene>
<dbReference type="Proteomes" id="UP001430953">
    <property type="component" value="Unassembled WGS sequence"/>
</dbReference>
<comment type="caution">
    <text evidence="2">The sequence shown here is derived from an EMBL/GenBank/DDBJ whole genome shotgun (WGS) entry which is preliminary data.</text>
</comment>
<evidence type="ECO:0000313" key="2">
    <source>
        <dbReference type="EMBL" id="KAL0103954.1"/>
    </source>
</evidence>
<accession>A0AAW2ENF9</accession>
<proteinExistence type="predicted"/>
<feature type="region of interest" description="Disordered" evidence="1">
    <location>
        <begin position="117"/>
        <end position="149"/>
    </location>
</feature>
<feature type="compositionally biased region" description="Basic and acidic residues" evidence="1">
    <location>
        <begin position="131"/>
        <end position="140"/>
    </location>
</feature>
<keyword evidence="3" id="KW-1185">Reference proteome</keyword>
<dbReference type="EMBL" id="JADYXP020000020">
    <property type="protein sequence ID" value="KAL0103954.1"/>
    <property type="molecule type" value="Genomic_DNA"/>
</dbReference>
<sequence>MYNIPLGNGVFCSKTAYSKLINVEDSHADWAYALLKGVFGEKAHRMRVRISKKYSENEKFPQNFLMVAKFLHCEWLTKQTMRDNNGELHSKYTPAEVEKYINTLPAYLADRAYDMQGGRPGANVKNTPRRRSSESTEPKRNYKKRGQLLSLQRSQPISPSLSLQYQEVDNNLSHLLTPSISEIIECQDVEYVPLNFI</sequence>
<organism evidence="2 3">
    <name type="scientific">Cardiocondyla obscurior</name>
    <dbReference type="NCBI Taxonomy" id="286306"/>
    <lineage>
        <taxon>Eukaryota</taxon>
        <taxon>Metazoa</taxon>
        <taxon>Ecdysozoa</taxon>
        <taxon>Arthropoda</taxon>
        <taxon>Hexapoda</taxon>
        <taxon>Insecta</taxon>
        <taxon>Pterygota</taxon>
        <taxon>Neoptera</taxon>
        <taxon>Endopterygota</taxon>
        <taxon>Hymenoptera</taxon>
        <taxon>Apocrita</taxon>
        <taxon>Aculeata</taxon>
        <taxon>Formicoidea</taxon>
        <taxon>Formicidae</taxon>
        <taxon>Myrmicinae</taxon>
        <taxon>Cardiocondyla</taxon>
    </lineage>
</organism>
<name>A0AAW2ENF9_9HYME</name>
<evidence type="ECO:0000313" key="3">
    <source>
        <dbReference type="Proteomes" id="UP001430953"/>
    </source>
</evidence>